<protein>
    <submittedName>
        <fullName evidence="1">Uncharacterized protein</fullName>
    </submittedName>
</protein>
<sequence length="61" mass="7340">MIEVSRLRWELNQMYLRKLIAPLGALSPDTELLRVPRLPQKNLRLEVHWRILVMIVKEHLL</sequence>
<dbReference type="AlphaFoldDB" id="A0A0A9H7U3"/>
<reference evidence="1" key="1">
    <citation type="submission" date="2014-09" db="EMBL/GenBank/DDBJ databases">
        <authorList>
            <person name="Magalhaes I.L.F."/>
            <person name="Oliveira U."/>
            <person name="Santos F.R."/>
            <person name="Vidigal T.H.D.A."/>
            <person name="Brescovit A.D."/>
            <person name="Santos A.J."/>
        </authorList>
    </citation>
    <scope>NUCLEOTIDE SEQUENCE</scope>
    <source>
        <tissue evidence="1">Shoot tissue taken approximately 20 cm above the soil surface</tissue>
    </source>
</reference>
<name>A0A0A9H7U3_ARUDO</name>
<accession>A0A0A9H7U3</accession>
<evidence type="ECO:0000313" key="1">
    <source>
        <dbReference type="EMBL" id="JAE30921.1"/>
    </source>
</evidence>
<proteinExistence type="predicted"/>
<reference evidence="1" key="2">
    <citation type="journal article" date="2015" name="Data Brief">
        <title>Shoot transcriptome of the giant reed, Arundo donax.</title>
        <authorList>
            <person name="Barrero R.A."/>
            <person name="Guerrero F.D."/>
            <person name="Moolhuijzen P."/>
            <person name="Goolsby J.A."/>
            <person name="Tidwell J."/>
            <person name="Bellgard S.E."/>
            <person name="Bellgard M.I."/>
        </authorList>
    </citation>
    <scope>NUCLEOTIDE SEQUENCE</scope>
    <source>
        <tissue evidence="1">Shoot tissue taken approximately 20 cm above the soil surface</tissue>
    </source>
</reference>
<organism evidence="1">
    <name type="scientific">Arundo donax</name>
    <name type="common">Giant reed</name>
    <name type="synonym">Donax arundinaceus</name>
    <dbReference type="NCBI Taxonomy" id="35708"/>
    <lineage>
        <taxon>Eukaryota</taxon>
        <taxon>Viridiplantae</taxon>
        <taxon>Streptophyta</taxon>
        <taxon>Embryophyta</taxon>
        <taxon>Tracheophyta</taxon>
        <taxon>Spermatophyta</taxon>
        <taxon>Magnoliopsida</taxon>
        <taxon>Liliopsida</taxon>
        <taxon>Poales</taxon>
        <taxon>Poaceae</taxon>
        <taxon>PACMAD clade</taxon>
        <taxon>Arundinoideae</taxon>
        <taxon>Arundineae</taxon>
        <taxon>Arundo</taxon>
    </lineage>
</organism>
<dbReference type="EMBL" id="GBRH01166975">
    <property type="protein sequence ID" value="JAE30921.1"/>
    <property type="molecule type" value="Transcribed_RNA"/>
</dbReference>